<keyword evidence="7" id="KW-0239">DNA-directed DNA polymerase</keyword>
<organism evidence="11 12">
    <name type="scientific">Saccharopolyspora taberi</name>
    <dbReference type="NCBI Taxonomy" id="60895"/>
    <lineage>
        <taxon>Bacteria</taxon>
        <taxon>Bacillati</taxon>
        <taxon>Actinomycetota</taxon>
        <taxon>Actinomycetes</taxon>
        <taxon>Pseudonocardiales</taxon>
        <taxon>Pseudonocardiaceae</taxon>
        <taxon>Saccharopolyspora</taxon>
    </lineage>
</organism>
<dbReference type="SMART" id="SM00480">
    <property type="entry name" value="POL3Bc"/>
    <property type="match status" value="1"/>
</dbReference>
<evidence type="ECO:0000259" key="10">
    <source>
        <dbReference type="Pfam" id="PF02767"/>
    </source>
</evidence>
<name>A0ABN3V560_9PSEU</name>
<evidence type="ECO:0000256" key="1">
    <source>
        <dbReference type="ARBA" id="ARBA00004496"/>
    </source>
</evidence>
<dbReference type="PANTHER" id="PTHR30478">
    <property type="entry name" value="DNA POLYMERASE III SUBUNIT BETA"/>
    <property type="match status" value="1"/>
</dbReference>
<accession>A0ABN3V560</accession>
<evidence type="ECO:0000256" key="6">
    <source>
        <dbReference type="ARBA" id="ARBA00022705"/>
    </source>
</evidence>
<sequence length="386" mass="40366">MHITLADPRGFADAARGIAKLLASGPIDPVLAGIVLHAEPGGLTLSGFDRETATCITLDDTVEVETPGRVLVSGRLLGEIARLLPRQTTTLVTDDRQLTIVAGGSRATLPLLPIDDYPALPETPDVIGEVDAADFAAVAGRVASAAGTDEALPGLTGLGIDLPDSGEPLRLYATDRRRMATATLTWQPALGPALRARVLVPARPVTDAATLLASRGGTIRIGLDPDHRRLGLASDHRRITLAVLDVPAPPYDRVLATSPGSSFTAPVGELAAAVKRLALHREHPGMDITLADNTLRMEITSSAGTTVDTLAVDYTATPVHARLNTSLVAAALHALDSDLVHITLPRTANAAPKPWTLRPLTSTGPDDQLRYLVMPMTIPAQTAAAA</sequence>
<proteinExistence type="inferred from homology"/>
<gene>
    <name evidence="11" type="primary">dnaN_1</name>
    <name evidence="11" type="ORF">GCM10010470_09370</name>
</gene>
<evidence type="ECO:0000313" key="11">
    <source>
        <dbReference type="EMBL" id="GAA2778267.1"/>
    </source>
</evidence>
<dbReference type="Gene3D" id="3.10.150.10">
    <property type="entry name" value="DNA Polymerase III, subunit A, domain 2"/>
    <property type="match status" value="3"/>
</dbReference>
<reference evidence="11 12" key="1">
    <citation type="journal article" date="2019" name="Int. J. Syst. Evol. Microbiol.">
        <title>The Global Catalogue of Microorganisms (GCM) 10K type strain sequencing project: providing services to taxonomists for standard genome sequencing and annotation.</title>
        <authorList>
            <consortium name="The Broad Institute Genomics Platform"/>
            <consortium name="The Broad Institute Genome Sequencing Center for Infectious Disease"/>
            <person name="Wu L."/>
            <person name="Ma J."/>
        </authorList>
    </citation>
    <scope>NUCLEOTIDE SEQUENCE [LARGE SCALE GENOMIC DNA]</scope>
    <source>
        <strain evidence="11 12">JCM 9383</strain>
    </source>
</reference>
<keyword evidence="5" id="KW-0548">Nucleotidyltransferase</keyword>
<dbReference type="RefSeq" id="WP_344678132.1">
    <property type="nucleotide sequence ID" value="NZ_BAAAUX010000005.1"/>
</dbReference>
<dbReference type="CDD" id="cd00140">
    <property type="entry name" value="beta_clamp"/>
    <property type="match status" value="1"/>
</dbReference>
<evidence type="ECO:0000256" key="4">
    <source>
        <dbReference type="ARBA" id="ARBA00022679"/>
    </source>
</evidence>
<keyword evidence="12" id="KW-1185">Reference proteome</keyword>
<dbReference type="Pfam" id="PF02767">
    <property type="entry name" value="DNA_pol3_beta_2"/>
    <property type="match status" value="1"/>
</dbReference>
<comment type="caution">
    <text evidence="11">The sequence shown here is derived from an EMBL/GenBank/DDBJ whole genome shotgun (WGS) entry which is preliminary data.</text>
</comment>
<evidence type="ECO:0000256" key="8">
    <source>
        <dbReference type="ARBA" id="ARBA00023125"/>
    </source>
</evidence>
<dbReference type="EMBL" id="BAAAUX010000005">
    <property type="protein sequence ID" value="GAA2778267.1"/>
    <property type="molecule type" value="Genomic_DNA"/>
</dbReference>
<keyword evidence="6" id="KW-0235">DNA replication</keyword>
<feature type="domain" description="DNA polymerase III beta sliding clamp central" evidence="10">
    <location>
        <begin position="130"/>
        <end position="245"/>
    </location>
</feature>
<dbReference type="InterPro" id="IPR022637">
    <property type="entry name" value="DNA_polIII_beta_cen"/>
</dbReference>
<evidence type="ECO:0000256" key="7">
    <source>
        <dbReference type="ARBA" id="ARBA00022932"/>
    </source>
</evidence>
<dbReference type="Proteomes" id="UP001500979">
    <property type="component" value="Unassembled WGS sequence"/>
</dbReference>
<evidence type="ECO:0000259" key="9">
    <source>
        <dbReference type="Pfam" id="PF00712"/>
    </source>
</evidence>
<dbReference type="NCBIfam" id="TIGR00663">
    <property type="entry name" value="dnan"/>
    <property type="match status" value="1"/>
</dbReference>
<keyword evidence="8" id="KW-0238">DNA-binding</keyword>
<dbReference type="PANTHER" id="PTHR30478:SF0">
    <property type="entry name" value="BETA SLIDING CLAMP"/>
    <property type="match status" value="1"/>
</dbReference>
<dbReference type="Pfam" id="PF00712">
    <property type="entry name" value="DNA_pol3_beta"/>
    <property type="match status" value="1"/>
</dbReference>
<dbReference type="InterPro" id="IPR001001">
    <property type="entry name" value="DNA_polIII_beta"/>
</dbReference>
<evidence type="ECO:0000256" key="5">
    <source>
        <dbReference type="ARBA" id="ARBA00022695"/>
    </source>
</evidence>
<dbReference type="InterPro" id="IPR022634">
    <property type="entry name" value="DNA_polIII_beta_N"/>
</dbReference>
<comment type="subcellular location">
    <subcellularLocation>
        <location evidence="1">Cytoplasm</location>
    </subcellularLocation>
</comment>
<evidence type="ECO:0000313" key="12">
    <source>
        <dbReference type="Proteomes" id="UP001500979"/>
    </source>
</evidence>
<keyword evidence="4" id="KW-0808">Transferase</keyword>
<feature type="domain" description="DNA polymerase III beta sliding clamp N-terminal" evidence="9">
    <location>
        <begin position="11"/>
        <end position="121"/>
    </location>
</feature>
<evidence type="ECO:0000256" key="2">
    <source>
        <dbReference type="ARBA" id="ARBA00010752"/>
    </source>
</evidence>
<comment type="similarity">
    <text evidence="2">Belongs to the beta sliding clamp family.</text>
</comment>
<evidence type="ECO:0000256" key="3">
    <source>
        <dbReference type="ARBA" id="ARBA00022490"/>
    </source>
</evidence>
<dbReference type="InterPro" id="IPR046938">
    <property type="entry name" value="DNA_clamp_sf"/>
</dbReference>
<keyword evidence="3" id="KW-0963">Cytoplasm</keyword>
<dbReference type="SUPFAM" id="SSF55979">
    <property type="entry name" value="DNA clamp"/>
    <property type="match status" value="3"/>
</dbReference>
<protein>
    <submittedName>
        <fullName evidence="11">DNA polymerase III subunit beta</fullName>
    </submittedName>
</protein>